<evidence type="ECO:0000256" key="1">
    <source>
        <dbReference type="SAM" id="MobiDB-lite"/>
    </source>
</evidence>
<feature type="compositionally biased region" description="Polar residues" evidence="1">
    <location>
        <begin position="1"/>
        <end position="23"/>
    </location>
</feature>
<keyword evidence="3" id="KW-1185">Reference proteome</keyword>
<dbReference type="Gene3D" id="1.20.5.170">
    <property type="match status" value="1"/>
</dbReference>
<protein>
    <recommendedName>
        <fullName evidence="4">BZIP domain-containing protein</fullName>
    </recommendedName>
</protein>
<dbReference type="PANTHER" id="PTHR40618">
    <property type="entry name" value="B-ZIP TRANSCRIPTION FACTOR (EUROFUNG)-RELATED"/>
    <property type="match status" value="1"/>
</dbReference>
<dbReference type="CDD" id="cd14686">
    <property type="entry name" value="bZIP"/>
    <property type="match status" value="1"/>
</dbReference>
<proteinExistence type="predicted"/>
<name>A0AA40AP20_9PEZI</name>
<feature type="region of interest" description="Disordered" evidence="1">
    <location>
        <begin position="125"/>
        <end position="148"/>
    </location>
</feature>
<dbReference type="PANTHER" id="PTHR40618:SF1">
    <property type="entry name" value="B-ZIP TRANSCRIPTION FACTOR (EUROFUNG)"/>
    <property type="match status" value="1"/>
</dbReference>
<feature type="non-terminal residue" evidence="2">
    <location>
        <position position="1"/>
    </location>
</feature>
<evidence type="ECO:0000313" key="2">
    <source>
        <dbReference type="EMBL" id="KAK0719366.1"/>
    </source>
</evidence>
<dbReference type="Proteomes" id="UP001172102">
    <property type="component" value="Unassembled WGS sequence"/>
</dbReference>
<dbReference type="EMBL" id="JAUKUA010000003">
    <property type="protein sequence ID" value="KAK0719366.1"/>
    <property type="molecule type" value="Genomic_DNA"/>
</dbReference>
<feature type="compositionally biased region" description="Basic and acidic residues" evidence="1">
    <location>
        <begin position="35"/>
        <end position="45"/>
    </location>
</feature>
<reference evidence="2" key="1">
    <citation type="submission" date="2023-06" db="EMBL/GenBank/DDBJ databases">
        <title>Genome-scale phylogeny and comparative genomics of the fungal order Sordariales.</title>
        <authorList>
            <consortium name="Lawrence Berkeley National Laboratory"/>
            <person name="Hensen N."/>
            <person name="Bonometti L."/>
            <person name="Westerberg I."/>
            <person name="Brannstrom I.O."/>
            <person name="Guillou S."/>
            <person name="Cros-Aarteil S."/>
            <person name="Calhoun S."/>
            <person name="Haridas S."/>
            <person name="Kuo A."/>
            <person name="Mondo S."/>
            <person name="Pangilinan J."/>
            <person name="Riley R."/>
            <person name="Labutti K."/>
            <person name="Andreopoulos B."/>
            <person name="Lipzen A."/>
            <person name="Chen C."/>
            <person name="Yanf M."/>
            <person name="Daum C."/>
            <person name="Ng V."/>
            <person name="Clum A."/>
            <person name="Steindorff A."/>
            <person name="Ohm R."/>
            <person name="Martin F."/>
            <person name="Silar P."/>
            <person name="Natvig D."/>
            <person name="Lalanne C."/>
            <person name="Gautier V."/>
            <person name="Ament-Velasquez S.L."/>
            <person name="Kruys A."/>
            <person name="Hutchinson M.I."/>
            <person name="Powell A.J."/>
            <person name="Barry K."/>
            <person name="Miller A.N."/>
            <person name="Grigoriev I.V."/>
            <person name="Debuchy R."/>
            <person name="Gladieux P."/>
            <person name="Thoren M.H."/>
            <person name="Johannesson H."/>
        </authorList>
    </citation>
    <scope>NUCLEOTIDE SEQUENCE</scope>
    <source>
        <strain evidence="2">SMH4607-1</strain>
    </source>
</reference>
<dbReference type="AlphaFoldDB" id="A0AA40AP20"/>
<dbReference type="InterPro" id="IPR046347">
    <property type="entry name" value="bZIP_sf"/>
</dbReference>
<feature type="region of interest" description="Disordered" evidence="1">
    <location>
        <begin position="1"/>
        <end position="53"/>
    </location>
</feature>
<evidence type="ECO:0000313" key="3">
    <source>
        <dbReference type="Proteomes" id="UP001172102"/>
    </source>
</evidence>
<organism evidence="2 3">
    <name type="scientific">Lasiosphaeris hirsuta</name>
    <dbReference type="NCBI Taxonomy" id="260670"/>
    <lineage>
        <taxon>Eukaryota</taxon>
        <taxon>Fungi</taxon>
        <taxon>Dikarya</taxon>
        <taxon>Ascomycota</taxon>
        <taxon>Pezizomycotina</taxon>
        <taxon>Sordariomycetes</taxon>
        <taxon>Sordariomycetidae</taxon>
        <taxon>Sordariales</taxon>
        <taxon>Lasiosphaeriaceae</taxon>
        <taxon>Lasiosphaeris</taxon>
    </lineage>
</organism>
<dbReference type="GO" id="GO:0003700">
    <property type="term" value="F:DNA-binding transcription factor activity"/>
    <property type="evidence" value="ECO:0007669"/>
    <property type="project" value="InterPro"/>
</dbReference>
<evidence type="ECO:0008006" key="4">
    <source>
        <dbReference type="Google" id="ProtNLM"/>
    </source>
</evidence>
<accession>A0AA40AP20</accession>
<sequence length="397" mass="43761">MPTTNAASGNISSTSDSRQNLQRLQPPGRTRGRPRKQDNEADQQIKSRRARNREAQLVFRIRKQASQQSQEQKIKQLESTIERMSSAFLGLADNMLQSSAVIRDRDLMQKLGKTTENIINLARSLEGENDEHDTPSPTPAEQNTGSDMAMATSPPAWPDPPTFPLIFPPPADASYQLHWSAAGPSDPVPALLNPNIFGNGWFDQVATSYTALPPLTPSPPSTADNPLGFKIIHTTLQVIYHALFGSPHPPTVTNDTARRVFAYSLRYHSRDEILFNIRWFLGPGYLEMYRLGNISFSGGPFAQVFGAAVAEEKRIGELDPAVDADAFREVGPAAGEASYVNANAVEMYLWDRGVRFDGGRDVTEVSLDEVAGDTRPWNFVNFDAFFVGDGSPAPRED</sequence>
<gene>
    <name evidence="2" type="ORF">B0H67DRAFT_572975</name>
</gene>
<comment type="caution">
    <text evidence="2">The sequence shown here is derived from an EMBL/GenBank/DDBJ whole genome shotgun (WGS) entry which is preliminary data.</text>
</comment>
<dbReference type="SUPFAM" id="SSF57959">
    <property type="entry name" value="Leucine zipper domain"/>
    <property type="match status" value="1"/>
</dbReference>